<dbReference type="InterPro" id="IPR000453">
    <property type="entry name" value="Chorismate_synth"/>
</dbReference>
<dbReference type="Proteomes" id="UP000460549">
    <property type="component" value="Unassembled WGS sequence"/>
</dbReference>
<keyword evidence="7" id="KW-0288">FMN</keyword>
<evidence type="ECO:0000256" key="5">
    <source>
        <dbReference type="ARBA" id="ARBA00023141"/>
    </source>
</evidence>
<keyword evidence="5 7" id="KW-0057">Aromatic amino acid biosynthesis</keyword>
<accession>A0A7X2TQX1</accession>
<feature type="binding site" evidence="7">
    <location>
        <position position="281"/>
    </location>
    <ligand>
        <name>FMN</name>
        <dbReference type="ChEBI" id="CHEBI:58210"/>
    </ligand>
</feature>
<keyword evidence="7" id="KW-0274">FAD</keyword>
<feature type="binding site" evidence="7">
    <location>
        <begin position="296"/>
        <end position="300"/>
    </location>
    <ligand>
        <name>FMN</name>
        <dbReference type="ChEBI" id="CHEBI:58210"/>
    </ligand>
</feature>
<dbReference type="GO" id="GO:0008652">
    <property type="term" value="P:amino acid biosynthetic process"/>
    <property type="evidence" value="ECO:0007669"/>
    <property type="project" value="UniProtKB-KW"/>
</dbReference>
<evidence type="ECO:0000313" key="9">
    <source>
        <dbReference type="EMBL" id="MSU06934.1"/>
    </source>
</evidence>
<evidence type="ECO:0000256" key="2">
    <source>
        <dbReference type="ARBA" id="ARBA00008014"/>
    </source>
</evidence>
<keyword evidence="6 7" id="KW-0456">Lyase</keyword>
<comment type="pathway">
    <text evidence="1 7 8">Metabolic intermediate biosynthesis; chorismate biosynthesis; chorismate from D-erythrose 4-phosphate and phosphoenolpyruvate: step 7/7.</text>
</comment>
<dbReference type="InterPro" id="IPR020541">
    <property type="entry name" value="Chorismate_synthase_CS"/>
</dbReference>
<feature type="binding site" evidence="7">
    <location>
        <position position="48"/>
    </location>
    <ligand>
        <name>NADP(+)</name>
        <dbReference type="ChEBI" id="CHEBI:58349"/>
    </ligand>
</feature>
<dbReference type="NCBIfam" id="TIGR00033">
    <property type="entry name" value="aroC"/>
    <property type="match status" value="1"/>
</dbReference>
<comment type="caution">
    <text evidence="9">The sequence shown here is derived from an EMBL/GenBank/DDBJ whole genome shotgun (WGS) entry which is preliminary data.</text>
</comment>
<comment type="catalytic activity">
    <reaction evidence="7 8">
        <text>5-O-(1-carboxyvinyl)-3-phosphoshikimate = chorismate + phosphate</text>
        <dbReference type="Rhea" id="RHEA:21020"/>
        <dbReference type="ChEBI" id="CHEBI:29748"/>
        <dbReference type="ChEBI" id="CHEBI:43474"/>
        <dbReference type="ChEBI" id="CHEBI:57701"/>
        <dbReference type="EC" id="4.2.3.5"/>
    </reaction>
</comment>
<proteinExistence type="inferred from homology"/>
<comment type="subunit">
    <text evidence="7">Homotetramer.</text>
</comment>
<dbReference type="PANTHER" id="PTHR21085">
    <property type="entry name" value="CHORISMATE SYNTHASE"/>
    <property type="match status" value="1"/>
</dbReference>
<dbReference type="PROSITE" id="PS00788">
    <property type="entry name" value="CHORISMATE_SYNTHASE_2"/>
    <property type="match status" value="1"/>
</dbReference>
<evidence type="ECO:0000256" key="8">
    <source>
        <dbReference type="RuleBase" id="RU000605"/>
    </source>
</evidence>
<dbReference type="GO" id="GO:0009073">
    <property type="term" value="P:aromatic amino acid family biosynthetic process"/>
    <property type="evidence" value="ECO:0007669"/>
    <property type="project" value="UniProtKB-KW"/>
</dbReference>
<keyword evidence="10" id="KW-1185">Reference proteome</keyword>
<dbReference type="UniPathway" id="UPA00053">
    <property type="reaction ID" value="UER00090"/>
</dbReference>
<feature type="binding site" evidence="7">
    <location>
        <position position="322"/>
    </location>
    <ligand>
        <name>FMN</name>
        <dbReference type="ChEBI" id="CHEBI:58210"/>
    </ligand>
</feature>
<dbReference type="Pfam" id="PF01264">
    <property type="entry name" value="Chorismate_synt"/>
    <property type="match status" value="1"/>
</dbReference>
<dbReference type="GO" id="GO:0009423">
    <property type="term" value="P:chorismate biosynthetic process"/>
    <property type="evidence" value="ECO:0007669"/>
    <property type="project" value="UniProtKB-UniRule"/>
</dbReference>
<sequence>MAGNTFGTLFSVNTFGESHGPALGVTIDGLPAGIKFDLDFIQSEMNRRRPGANSLGTTRNEGDEIEVISGVFEGYSTGCPITMIIKNTSQKSQDYSAIKDVFRPGHADYTYTEKFGIRDYRGGGRSSGRETSMRVAAGAVAKLLLKEIGINIKAGTIQIGDVKAKKLDFDHTFNNELSCPDEEAAILMRDKIKDAKDNLDSIGGIIECHVSGMLPGLGDPCFDKLDALLAHAILSIGACKGFEIGSGFESAKLYGSQNNDKMHVKDGKVTFDTNNAGGILGGISNGNNIIFRAAFKPTPSIYKEQETINKSLENVKIQIKGRHDPCIVPRAVVVVEAMTAIVLADRYLVWRAYESR</sequence>
<comment type="caution">
    <text evidence="7">Lacks conserved residue(s) required for the propagation of feature annotation.</text>
</comment>
<dbReference type="AlphaFoldDB" id="A0A7X2TQX1"/>
<evidence type="ECO:0000256" key="1">
    <source>
        <dbReference type="ARBA" id="ARBA00005044"/>
    </source>
</evidence>
<dbReference type="GO" id="GO:0010181">
    <property type="term" value="F:FMN binding"/>
    <property type="evidence" value="ECO:0007669"/>
    <property type="project" value="TreeGrafter"/>
</dbReference>
<dbReference type="InterPro" id="IPR035904">
    <property type="entry name" value="Chorismate_synth_AroC_sf"/>
</dbReference>
<comment type="function">
    <text evidence="7">Catalyzes the anti-1,4-elimination of the C-3 phosphate and the C-6 proR hydrogen from 5-enolpyruvylshikimate-3-phosphate (EPSP) to yield chorismate, which is the branch point compound that serves as the starting substrate for the three terminal pathways of aromatic amino acid biosynthesis. This reaction introduces a second double bond into the aromatic ring system.</text>
</comment>
<dbReference type="NCBIfam" id="NF003793">
    <property type="entry name" value="PRK05382.1"/>
    <property type="match status" value="1"/>
</dbReference>
<feature type="binding site" evidence="7">
    <location>
        <begin position="125"/>
        <end position="127"/>
    </location>
    <ligand>
        <name>FMN</name>
        <dbReference type="ChEBI" id="CHEBI:58210"/>
    </ligand>
</feature>
<keyword evidence="4 7" id="KW-0028">Amino-acid biosynthesis</keyword>
<dbReference type="RefSeq" id="WP_154426202.1">
    <property type="nucleotide sequence ID" value="NZ_VUNN01000020.1"/>
</dbReference>
<evidence type="ECO:0000256" key="7">
    <source>
        <dbReference type="HAMAP-Rule" id="MF_00300"/>
    </source>
</evidence>
<keyword evidence="7" id="KW-0285">Flavoprotein</keyword>
<evidence type="ECO:0000313" key="10">
    <source>
        <dbReference type="Proteomes" id="UP000460549"/>
    </source>
</evidence>
<comment type="cofactor">
    <cofactor evidence="7 8">
        <name>FMNH2</name>
        <dbReference type="ChEBI" id="CHEBI:57618"/>
    </cofactor>
    <text evidence="7 8">Reduced FMN (FMNH(2)).</text>
</comment>
<dbReference type="HAMAP" id="MF_00300">
    <property type="entry name" value="Chorismate_synth"/>
    <property type="match status" value="1"/>
</dbReference>
<reference evidence="9 10" key="1">
    <citation type="submission" date="2019-08" db="EMBL/GenBank/DDBJ databases">
        <title>In-depth cultivation of the pig gut microbiome towards novel bacterial diversity and tailored functional studies.</title>
        <authorList>
            <person name="Wylensek D."/>
            <person name="Hitch T.C.A."/>
            <person name="Clavel T."/>
        </authorList>
    </citation>
    <scope>NUCLEOTIDE SEQUENCE [LARGE SCALE GENOMIC DNA]</scope>
    <source>
        <strain evidence="9 10">NM-380-WT-3C1</strain>
    </source>
</reference>
<comment type="similarity">
    <text evidence="2 7 8">Belongs to the chorismate synthase family.</text>
</comment>
<dbReference type="PANTHER" id="PTHR21085:SF0">
    <property type="entry name" value="CHORISMATE SYNTHASE"/>
    <property type="match status" value="1"/>
</dbReference>
<dbReference type="PROSITE" id="PS00787">
    <property type="entry name" value="CHORISMATE_SYNTHASE_1"/>
    <property type="match status" value="1"/>
</dbReference>
<evidence type="ECO:0000256" key="4">
    <source>
        <dbReference type="ARBA" id="ARBA00022605"/>
    </source>
</evidence>
<dbReference type="EMBL" id="VUNN01000020">
    <property type="protein sequence ID" value="MSU06934.1"/>
    <property type="molecule type" value="Genomic_DNA"/>
</dbReference>
<gene>
    <name evidence="7 9" type="primary">aroC</name>
    <name evidence="9" type="ORF">FYJ80_09145</name>
</gene>
<dbReference type="PIRSF" id="PIRSF001456">
    <property type="entry name" value="Chorismate_synth"/>
    <property type="match status" value="1"/>
</dbReference>
<name>A0A7X2TQX1_9SPIO</name>
<dbReference type="Gene3D" id="3.60.150.10">
    <property type="entry name" value="Chorismate synthase AroC"/>
    <property type="match status" value="1"/>
</dbReference>
<dbReference type="CDD" id="cd07304">
    <property type="entry name" value="Chorismate_synthase"/>
    <property type="match status" value="1"/>
</dbReference>
<organism evidence="9 10">
    <name type="scientific">Bullifex porci</name>
    <dbReference type="NCBI Taxonomy" id="2606638"/>
    <lineage>
        <taxon>Bacteria</taxon>
        <taxon>Pseudomonadati</taxon>
        <taxon>Spirochaetota</taxon>
        <taxon>Spirochaetia</taxon>
        <taxon>Spirochaetales</taxon>
        <taxon>Spirochaetaceae</taxon>
        <taxon>Bullifex</taxon>
    </lineage>
</organism>
<evidence type="ECO:0000256" key="3">
    <source>
        <dbReference type="ARBA" id="ARBA00013036"/>
    </source>
</evidence>
<evidence type="ECO:0000256" key="6">
    <source>
        <dbReference type="ARBA" id="ARBA00023239"/>
    </source>
</evidence>
<dbReference type="SUPFAM" id="SSF103263">
    <property type="entry name" value="Chorismate synthase, AroC"/>
    <property type="match status" value="1"/>
</dbReference>
<dbReference type="GO" id="GO:0004107">
    <property type="term" value="F:chorismate synthase activity"/>
    <property type="evidence" value="ECO:0007669"/>
    <property type="project" value="UniProtKB-UniRule"/>
</dbReference>
<keyword evidence="7" id="KW-0521">NADP</keyword>
<protein>
    <recommendedName>
        <fullName evidence="3 7">Chorismate synthase</fullName>
        <shortName evidence="7">CS</shortName>
        <ecNumber evidence="3 7">4.2.3.5</ecNumber>
    </recommendedName>
    <alternativeName>
        <fullName evidence="7">5-enolpyruvylshikimate-3-phosphate phospholyase</fullName>
    </alternativeName>
</protein>
<dbReference type="PROSITE" id="PS00789">
    <property type="entry name" value="CHORISMATE_SYNTHASE_3"/>
    <property type="match status" value="1"/>
</dbReference>
<dbReference type="GO" id="GO:0005829">
    <property type="term" value="C:cytosol"/>
    <property type="evidence" value="ECO:0007669"/>
    <property type="project" value="TreeGrafter"/>
</dbReference>
<dbReference type="EC" id="4.2.3.5" evidence="3 7"/>